<organism evidence="3 4">
    <name type="scientific">Amorphus orientalis</name>
    <dbReference type="NCBI Taxonomy" id="649198"/>
    <lineage>
        <taxon>Bacteria</taxon>
        <taxon>Pseudomonadati</taxon>
        <taxon>Pseudomonadota</taxon>
        <taxon>Alphaproteobacteria</taxon>
        <taxon>Hyphomicrobiales</taxon>
        <taxon>Amorphaceae</taxon>
        <taxon>Amorphus</taxon>
    </lineage>
</organism>
<reference evidence="3" key="1">
    <citation type="submission" date="2023-07" db="EMBL/GenBank/DDBJ databases">
        <title>Genomic Encyclopedia of Type Strains, Phase IV (KMG-IV): sequencing the most valuable type-strain genomes for metagenomic binning, comparative biology and taxonomic classification.</title>
        <authorList>
            <person name="Goeker M."/>
        </authorList>
    </citation>
    <scope>NUCLEOTIDE SEQUENCE</scope>
    <source>
        <strain evidence="3">DSM 21202</strain>
    </source>
</reference>
<accession>A0AAE3VMC2</accession>
<comment type="caution">
    <text evidence="3">The sequence shown here is derived from an EMBL/GenBank/DDBJ whole genome shotgun (WGS) entry which is preliminary data.</text>
</comment>
<dbReference type="Gene3D" id="3.40.50.410">
    <property type="entry name" value="von Willebrand factor, type A domain"/>
    <property type="match status" value="1"/>
</dbReference>
<protein>
    <submittedName>
        <fullName evidence="3">Mg-chelatase subunit ChlD</fullName>
    </submittedName>
</protein>
<name>A0AAE3VMC2_9HYPH</name>
<dbReference type="EMBL" id="JAUSUL010000001">
    <property type="protein sequence ID" value="MDQ0314686.1"/>
    <property type="molecule type" value="Genomic_DNA"/>
</dbReference>
<proteinExistence type="predicted"/>
<dbReference type="SUPFAM" id="SSF53300">
    <property type="entry name" value="vWA-like"/>
    <property type="match status" value="1"/>
</dbReference>
<evidence type="ECO:0000313" key="4">
    <source>
        <dbReference type="Proteomes" id="UP001229244"/>
    </source>
</evidence>
<dbReference type="SMART" id="SM00327">
    <property type="entry name" value="VWA"/>
    <property type="match status" value="1"/>
</dbReference>
<evidence type="ECO:0000259" key="2">
    <source>
        <dbReference type="PROSITE" id="PS50234"/>
    </source>
</evidence>
<dbReference type="InterPro" id="IPR036465">
    <property type="entry name" value="vWFA_dom_sf"/>
</dbReference>
<evidence type="ECO:0000256" key="1">
    <source>
        <dbReference type="SAM" id="SignalP"/>
    </source>
</evidence>
<dbReference type="AlphaFoldDB" id="A0AAE3VMC2"/>
<feature type="signal peptide" evidence="1">
    <location>
        <begin position="1"/>
        <end position="36"/>
    </location>
</feature>
<dbReference type="Pfam" id="PF00092">
    <property type="entry name" value="VWA"/>
    <property type="match status" value="1"/>
</dbReference>
<keyword evidence="4" id="KW-1185">Reference proteome</keyword>
<dbReference type="InterPro" id="IPR002035">
    <property type="entry name" value="VWF_A"/>
</dbReference>
<gene>
    <name evidence="3" type="ORF">J2S73_001123</name>
</gene>
<dbReference type="PROSITE" id="PS50234">
    <property type="entry name" value="VWFA"/>
    <property type="match status" value="1"/>
</dbReference>
<sequence>MTGTPIRFRRLGFAARLACAMALATLMTFTSGAARAQSPDVGEAAALVRSFLAEHGRRFDAGQTPLLNDAAAARPYVVDGLAHDGLQGALQFDPVYNGQDADVSGIEVRPDPEMPLLQGAAQIQVKLVNFGRPMTFVYTLVQVPPSGRWQISDIYSEDDGWSLLDLVQDAGFSVRSSGPDVTFDASGGGTPADTAVGPGDPDADVGMEMGDLPGDGTVSGGSDLVFILDGSGSMWGQIDGVAKITTAKRALSGLLGDLAPGTNVGLMAYGHRREGDCGDTELIYPVTHMDPAQFSPAIEAITPRGKTPIAASLVAARRAFSGADRPANVLLISDGIETCGGDPCAAAAELAAHGIDTRVHVVGFDLTADEQAALQCIAEKGNGNYYAAANADEFLDAVNQAVRVAETERPEPAPEPVPAPAGPETVFEETFDGPDIDPAWQVLNPAENLATLDGNGALFVAAIGGDTTDRSPEALNRFVLDEPLPDGDFDLVLAFRTDAQSGNESVWLSLFEDAHNQVGASAWIYTKGCGAYLGLTLTRLSGPLDGKPETTGFDINLFDGPMVDNICNAGPRAYADAVLAALSDTGAELRLKRRGRDLTAALRMELPAAEGRAAEPFEIESEPVTILRIGGKPSFLMGQFGKAGAGESLFEVERFAIEKPVG</sequence>
<dbReference type="RefSeq" id="WP_306884471.1">
    <property type="nucleotide sequence ID" value="NZ_JAUSUL010000001.1"/>
</dbReference>
<evidence type="ECO:0000313" key="3">
    <source>
        <dbReference type="EMBL" id="MDQ0314686.1"/>
    </source>
</evidence>
<keyword evidence="1" id="KW-0732">Signal</keyword>
<dbReference type="Proteomes" id="UP001229244">
    <property type="component" value="Unassembled WGS sequence"/>
</dbReference>
<feature type="domain" description="VWFA" evidence="2">
    <location>
        <begin position="223"/>
        <end position="402"/>
    </location>
</feature>
<feature type="chain" id="PRO_5041981386" evidence="1">
    <location>
        <begin position="37"/>
        <end position="662"/>
    </location>
</feature>